<dbReference type="STRING" id="1279009.ADICEAN_00974"/>
<keyword evidence="2" id="KW-1185">Reference proteome</keyword>
<sequence>MIATAPLTTFTTAETTRQADILFNARTKTAVIVTKTEYLPMDKFREIFDSLSVLFAKQPISTLIFDKRSLRVFHQPSMEWYYKEWKTVMLEKWGLRNHYKLLPQDSMFRKSVEIGRSKILSDLPSNSPLLQLNIRYFETLEDALDA</sequence>
<comment type="caution">
    <text evidence="1">The sequence shown here is derived from an EMBL/GenBank/DDBJ whole genome shotgun (WGS) entry which is preliminary data.</text>
</comment>
<accession>M7N9H6</accession>
<dbReference type="RefSeq" id="WP_009194376.1">
    <property type="nucleotide sequence ID" value="NZ_AODQ01000015.1"/>
</dbReference>
<reference evidence="1 2" key="1">
    <citation type="journal article" date="2013" name="Genome Announc.">
        <title>Draft Genome Sequence of Cesiribacter andamanensis Strain AMV16T, Isolated from a Soil Sample from a Mud Volcano in the Andaman Islands, India.</title>
        <authorList>
            <person name="Shivaji S."/>
            <person name="Ara S."/>
            <person name="Begum Z."/>
            <person name="Srinivas T.N."/>
            <person name="Singh A."/>
            <person name="Kumar Pinnaka A."/>
        </authorList>
    </citation>
    <scope>NUCLEOTIDE SEQUENCE [LARGE SCALE GENOMIC DNA]</scope>
    <source>
        <strain evidence="1 2">AMV16</strain>
    </source>
</reference>
<protein>
    <submittedName>
        <fullName evidence="1">Uncharacterized protein</fullName>
    </submittedName>
</protein>
<gene>
    <name evidence="1" type="ORF">ADICEAN_00974</name>
</gene>
<organism evidence="1 2">
    <name type="scientific">Cesiribacter andamanensis AMV16</name>
    <dbReference type="NCBI Taxonomy" id="1279009"/>
    <lineage>
        <taxon>Bacteria</taxon>
        <taxon>Pseudomonadati</taxon>
        <taxon>Bacteroidota</taxon>
        <taxon>Cytophagia</taxon>
        <taxon>Cytophagales</taxon>
        <taxon>Cesiribacteraceae</taxon>
        <taxon>Cesiribacter</taxon>
    </lineage>
</organism>
<dbReference type="Proteomes" id="UP000011910">
    <property type="component" value="Unassembled WGS sequence"/>
</dbReference>
<dbReference type="OrthoDB" id="979413at2"/>
<dbReference type="AlphaFoldDB" id="M7N9H6"/>
<evidence type="ECO:0000313" key="2">
    <source>
        <dbReference type="Proteomes" id="UP000011910"/>
    </source>
</evidence>
<evidence type="ECO:0000313" key="1">
    <source>
        <dbReference type="EMBL" id="EMR03917.1"/>
    </source>
</evidence>
<proteinExistence type="predicted"/>
<dbReference type="EMBL" id="AODQ01000015">
    <property type="protein sequence ID" value="EMR03917.1"/>
    <property type="molecule type" value="Genomic_DNA"/>
</dbReference>
<name>M7N9H6_9BACT</name>